<dbReference type="InterPro" id="IPR036879">
    <property type="entry name" value="TF_MADSbox_sf"/>
</dbReference>
<keyword evidence="5" id="KW-0539">Nucleus</keyword>
<protein>
    <submittedName>
        <fullName evidence="8">Type I MADS-domain transcription factor</fullName>
    </submittedName>
</protein>
<proteinExistence type="predicted"/>
<keyword evidence="3" id="KW-0238">DNA-binding</keyword>
<evidence type="ECO:0000313" key="9">
    <source>
        <dbReference type="Proteomes" id="UP000001514"/>
    </source>
</evidence>
<dbReference type="GO" id="GO:0006357">
    <property type="term" value="P:regulation of transcription by RNA polymerase II"/>
    <property type="evidence" value="ECO:0000318"/>
    <property type="project" value="GO_Central"/>
</dbReference>
<name>D8S8K0_SELML</name>
<dbReference type="SMART" id="SM00432">
    <property type="entry name" value="MADS"/>
    <property type="match status" value="1"/>
</dbReference>
<dbReference type="Gramene" id="EFJ19168">
    <property type="protein sequence ID" value="EFJ19168"/>
    <property type="gene ID" value="SELMODRAFT_450647"/>
</dbReference>
<dbReference type="InterPro" id="IPR050142">
    <property type="entry name" value="MADS-box/MEF2_TF"/>
</dbReference>
<evidence type="ECO:0000259" key="7">
    <source>
        <dbReference type="PROSITE" id="PS50066"/>
    </source>
</evidence>
<evidence type="ECO:0000256" key="6">
    <source>
        <dbReference type="SAM" id="MobiDB-lite"/>
    </source>
</evidence>
<dbReference type="PRINTS" id="PR00404">
    <property type="entry name" value="MADSDOMAIN"/>
</dbReference>
<evidence type="ECO:0000256" key="1">
    <source>
        <dbReference type="ARBA" id="ARBA00004123"/>
    </source>
</evidence>
<evidence type="ECO:0000256" key="4">
    <source>
        <dbReference type="ARBA" id="ARBA00023163"/>
    </source>
</evidence>
<accession>D8S8K0</accession>
<evidence type="ECO:0000256" key="2">
    <source>
        <dbReference type="ARBA" id="ARBA00023015"/>
    </source>
</evidence>
<dbReference type="EMBL" id="GL377607">
    <property type="protein sequence ID" value="EFJ19168.1"/>
    <property type="molecule type" value="Genomic_DNA"/>
</dbReference>
<dbReference type="KEGG" id="smo:SELMODRAFT_450647"/>
<keyword evidence="2" id="KW-0805">Transcription regulation</keyword>
<organism evidence="9">
    <name type="scientific">Selaginella moellendorffii</name>
    <name type="common">Spikemoss</name>
    <dbReference type="NCBI Taxonomy" id="88036"/>
    <lineage>
        <taxon>Eukaryota</taxon>
        <taxon>Viridiplantae</taxon>
        <taxon>Streptophyta</taxon>
        <taxon>Embryophyta</taxon>
        <taxon>Tracheophyta</taxon>
        <taxon>Lycopodiopsida</taxon>
        <taxon>Selaginellales</taxon>
        <taxon>Selaginellaceae</taxon>
        <taxon>Selaginella</taxon>
    </lineage>
</organism>
<feature type="region of interest" description="Disordered" evidence="6">
    <location>
        <begin position="173"/>
        <end position="230"/>
    </location>
</feature>
<dbReference type="InterPro" id="IPR002100">
    <property type="entry name" value="TF_MADSbox"/>
</dbReference>
<dbReference type="PANTHER" id="PTHR48019">
    <property type="entry name" value="SERUM RESPONSE FACTOR HOMOLOG"/>
    <property type="match status" value="1"/>
</dbReference>
<dbReference type="CDD" id="cd00120">
    <property type="entry name" value="MADS"/>
    <property type="match status" value="1"/>
</dbReference>
<keyword evidence="9" id="KW-1185">Reference proteome</keyword>
<evidence type="ECO:0000256" key="5">
    <source>
        <dbReference type="ARBA" id="ARBA00023242"/>
    </source>
</evidence>
<reference evidence="8 9" key="1">
    <citation type="journal article" date="2011" name="Science">
        <title>The Selaginella genome identifies genetic changes associated with the evolution of vascular plants.</title>
        <authorList>
            <person name="Banks J.A."/>
            <person name="Nishiyama T."/>
            <person name="Hasebe M."/>
            <person name="Bowman J.L."/>
            <person name="Gribskov M."/>
            <person name="dePamphilis C."/>
            <person name="Albert V.A."/>
            <person name="Aono N."/>
            <person name="Aoyama T."/>
            <person name="Ambrose B.A."/>
            <person name="Ashton N.W."/>
            <person name="Axtell M.J."/>
            <person name="Barker E."/>
            <person name="Barker M.S."/>
            <person name="Bennetzen J.L."/>
            <person name="Bonawitz N.D."/>
            <person name="Chapple C."/>
            <person name="Cheng C."/>
            <person name="Correa L.G."/>
            <person name="Dacre M."/>
            <person name="DeBarry J."/>
            <person name="Dreyer I."/>
            <person name="Elias M."/>
            <person name="Engstrom E.M."/>
            <person name="Estelle M."/>
            <person name="Feng L."/>
            <person name="Finet C."/>
            <person name="Floyd S.K."/>
            <person name="Frommer W.B."/>
            <person name="Fujita T."/>
            <person name="Gramzow L."/>
            <person name="Gutensohn M."/>
            <person name="Harholt J."/>
            <person name="Hattori M."/>
            <person name="Heyl A."/>
            <person name="Hirai T."/>
            <person name="Hiwatashi Y."/>
            <person name="Ishikawa M."/>
            <person name="Iwata M."/>
            <person name="Karol K.G."/>
            <person name="Koehler B."/>
            <person name="Kolukisaoglu U."/>
            <person name="Kubo M."/>
            <person name="Kurata T."/>
            <person name="Lalonde S."/>
            <person name="Li K."/>
            <person name="Li Y."/>
            <person name="Litt A."/>
            <person name="Lyons E."/>
            <person name="Manning G."/>
            <person name="Maruyama T."/>
            <person name="Michael T.P."/>
            <person name="Mikami K."/>
            <person name="Miyazaki S."/>
            <person name="Morinaga S."/>
            <person name="Murata T."/>
            <person name="Mueller-Roeber B."/>
            <person name="Nelson D.R."/>
            <person name="Obara M."/>
            <person name="Oguri Y."/>
            <person name="Olmstead R.G."/>
            <person name="Onodera N."/>
            <person name="Petersen B.L."/>
            <person name="Pils B."/>
            <person name="Prigge M."/>
            <person name="Rensing S.A."/>
            <person name="Riano-Pachon D.M."/>
            <person name="Roberts A.W."/>
            <person name="Sato Y."/>
            <person name="Scheller H.V."/>
            <person name="Schulz B."/>
            <person name="Schulz C."/>
            <person name="Shakirov E.V."/>
            <person name="Shibagaki N."/>
            <person name="Shinohara N."/>
            <person name="Shippen D.E."/>
            <person name="Soerensen I."/>
            <person name="Sotooka R."/>
            <person name="Sugimoto N."/>
            <person name="Sugita M."/>
            <person name="Sumikawa N."/>
            <person name="Tanurdzic M."/>
            <person name="Theissen G."/>
            <person name="Ulvskov P."/>
            <person name="Wakazuki S."/>
            <person name="Weng J.K."/>
            <person name="Willats W.W."/>
            <person name="Wipf D."/>
            <person name="Wolf P.G."/>
            <person name="Yang L."/>
            <person name="Zimmer A.D."/>
            <person name="Zhu Q."/>
            <person name="Mitros T."/>
            <person name="Hellsten U."/>
            <person name="Loque D."/>
            <person name="Otillar R."/>
            <person name="Salamov A."/>
            <person name="Schmutz J."/>
            <person name="Shapiro H."/>
            <person name="Lindquist E."/>
            <person name="Lucas S."/>
            <person name="Rokhsar D."/>
            <person name="Grigoriev I.V."/>
        </authorList>
    </citation>
    <scope>NUCLEOTIDE SEQUENCE [LARGE SCALE GENOMIC DNA]</scope>
</reference>
<comment type="subcellular location">
    <subcellularLocation>
        <location evidence="1">Nucleus</location>
    </subcellularLocation>
</comment>
<dbReference type="GO" id="GO:0046983">
    <property type="term" value="F:protein dimerization activity"/>
    <property type="evidence" value="ECO:0007669"/>
    <property type="project" value="InterPro"/>
</dbReference>
<evidence type="ECO:0000313" key="8">
    <source>
        <dbReference type="EMBL" id="EFJ19168.1"/>
    </source>
</evidence>
<dbReference type="GO" id="GO:0000981">
    <property type="term" value="F:DNA-binding transcription factor activity, RNA polymerase II-specific"/>
    <property type="evidence" value="ECO:0000318"/>
    <property type="project" value="GO_Central"/>
</dbReference>
<dbReference type="Gene3D" id="3.40.1810.10">
    <property type="entry name" value="Transcription factor, MADS-box"/>
    <property type="match status" value="1"/>
</dbReference>
<feature type="domain" description="MADS-box" evidence="7">
    <location>
        <begin position="1"/>
        <end position="48"/>
    </location>
</feature>
<keyword evidence="4" id="KW-0804">Transcription</keyword>
<dbReference type="Pfam" id="PF00319">
    <property type="entry name" value="SRF-TF"/>
    <property type="match status" value="1"/>
</dbReference>
<feature type="compositionally biased region" description="Low complexity" evidence="6">
    <location>
        <begin position="187"/>
        <end position="202"/>
    </location>
</feature>
<sequence length="360" mass="37230">MGRRKLPIEFIRNDKSRRETFKKRLKGLRGKAEQLATLCNAEVGVIVICDGKVHEAGFTGNSGNLGGNAIDFKDIITKYAMHSYQTYQLMAIQRMLHPEMNSGVVAQAQGGGGLLDLNLPGGGILYGQGMVGCGNGGMEGGLPVYNNGNCNMTTNNNNSQIYTSTVNPPLLAAGQKDLIGPGDEDSISNSSKSSIATTAATKFVEPSKYEGGGGSAPPPHHHHHHQQLHQIDQLASHYTDFNMGCGFPGGPHGGNAGNPSFDNGYGGVSMMSASAANAAAANNGGYGGDLSSRGGGGVPGASAPMSNLMFDGPFQFNTLDDMDFDKHWTTDDPVSAAAAAAIAATTTAASSSTTTTVTAE</sequence>
<dbReference type="GO" id="GO:0000978">
    <property type="term" value="F:RNA polymerase II cis-regulatory region sequence-specific DNA binding"/>
    <property type="evidence" value="ECO:0000318"/>
    <property type="project" value="GO_Central"/>
</dbReference>
<dbReference type="GO" id="GO:0005634">
    <property type="term" value="C:nucleus"/>
    <property type="evidence" value="ECO:0007669"/>
    <property type="project" value="UniProtKB-SubCell"/>
</dbReference>
<dbReference type="Proteomes" id="UP000001514">
    <property type="component" value="Unassembled WGS sequence"/>
</dbReference>
<dbReference type="AlphaFoldDB" id="D8S8K0"/>
<gene>
    <name evidence="8" type="primary">MADS17-1</name>
    <name evidence="8" type="ORF">SELMODRAFT_450647</name>
</gene>
<evidence type="ECO:0000256" key="3">
    <source>
        <dbReference type="ARBA" id="ARBA00023125"/>
    </source>
</evidence>
<dbReference type="HOGENOM" id="CLU_772519_0_0_1"/>
<dbReference type="PROSITE" id="PS50066">
    <property type="entry name" value="MADS_BOX_2"/>
    <property type="match status" value="1"/>
</dbReference>
<dbReference type="InParanoid" id="D8S8K0"/>
<dbReference type="SUPFAM" id="SSF55455">
    <property type="entry name" value="SRF-like"/>
    <property type="match status" value="1"/>
</dbReference>